<keyword evidence="4" id="KW-1185">Reference proteome</keyword>
<feature type="region of interest" description="Disordered" evidence="1">
    <location>
        <begin position="50"/>
        <end position="76"/>
    </location>
</feature>
<keyword evidence="2" id="KW-1133">Transmembrane helix</keyword>
<evidence type="ECO:0000256" key="1">
    <source>
        <dbReference type="SAM" id="MobiDB-lite"/>
    </source>
</evidence>
<proteinExistence type="predicted"/>
<gene>
    <name evidence="3" type="ORF">EOD73_00775</name>
</gene>
<protein>
    <recommendedName>
        <fullName evidence="5">Lipoprotein</fullName>
    </recommendedName>
</protein>
<dbReference type="PROSITE" id="PS51257">
    <property type="entry name" value="PROKAR_LIPOPROTEIN"/>
    <property type="match status" value="1"/>
</dbReference>
<dbReference type="EMBL" id="SACM01000001">
    <property type="protein sequence ID" value="RVT87594.1"/>
    <property type="molecule type" value="Genomic_DNA"/>
</dbReference>
<reference evidence="3 4" key="1">
    <citation type="submission" date="2019-01" db="EMBL/GenBank/DDBJ databases">
        <authorList>
            <person name="Chen W.-M."/>
        </authorList>
    </citation>
    <scope>NUCLEOTIDE SEQUENCE [LARGE SCALE GENOMIC DNA]</scope>
    <source>
        <strain evidence="3 4">CCP-18</strain>
    </source>
</reference>
<accession>A0A3S2UJJ4</accession>
<comment type="caution">
    <text evidence="3">The sequence shown here is derived from an EMBL/GenBank/DDBJ whole genome shotgun (WGS) entry which is preliminary data.</text>
</comment>
<evidence type="ECO:0000313" key="3">
    <source>
        <dbReference type="EMBL" id="RVT87594.1"/>
    </source>
</evidence>
<sequence length="76" mass="8589">MNAVRVAVRGLVLLSVASLMTGCIVIPGGHRHHHGHGHAAVVVPVKVERRDDRRYGDGRGHRQYRDYRDDSGPRRW</sequence>
<dbReference type="Proteomes" id="UP000288587">
    <property type="component" value="Unassembled WGS sequence"/>
</dbReference>
<evidence type="ECO:0008006" key="5">
    <source>
        <dbReference type="Google" id="ProtNLM"/>
    </source>
</evidence>
<organism evidence="3 4">
    <name type="scientific">Inhella crocodyli</name>
    <dbReference type="NCBI Taxonomy" id="2499851"/>
    <lineage>
        <taxon>Bacteria</taxon>
        <taxon>Pseudomonadati</taxon>
        <taxon>Pseudomonadota</taxon>
        <taxon>Betaproteobacteria</taxon>
        <taxon>Burkholderiales</taxon>
        <taxon>Sphaerotilaceae</taxon>
        <taxon>Inhella</taxon>
    </lineage>
</organism>
<evidence type="ECO:0000313" key="4">
    <source>
        <dbReference type="Proteomes" id="UP000288587"/>
    </source>
</evidence>
<keyword evidence="2" id="KW-0812">Transmembrane</keyword>
<keyword evidence="2" id="KW-0472">Membrane</keyword>
<evidence type="ECO:0000256" key="2">
    <source>
        <dbReference type="SAM" id="Phobius"/>
    </source>
</evidence>
<name>A0A3S2UJJ4_9BURK</name>
<dbReference type="AlphaFoldDB" id="A0A3S2UJJ4"/>
<dbReference type="RefSeq" id="WP_127679917.1">
    <property type="nucleotide sequence ID" value="NZ_SACM01000001.1"/>
</dbReference>
<feature type="transmembrane region" description="Helical" evidence="2">
    <location>
        <begin position="6"/>
        <end position="26"/>
    </location>
</feature>